<organism evidence="2 3">
    <name type="scientific">Senna tora</name>
    <dbReference type="NCBI Taxonomy" id="362788"/>
    <lineage>
        <taxon>Eukaryota</taxon>
        <taxon>Viridiplantae</taxon>
        <taxon>Streptophyta</taxon>
        <taxon>Embryophyta</taxon>
        <taxon>Tracheophyta</taxon>
        <taxon>Spermatophyta</taxon>
        <taxon>Magnoliopsida</taxon>
        <taxon>eudicotyledons</taxon>
        <taxon>Gunneridae</taxon>
        <taxon>Pentapetalae</taxon>
        <taxon>rosids</taxon>
        <taxon>fabids</taxon>
        <taxon>Fabales</taxon>
        <taxon>Fabaceae</taxon>
        <taxon>Caesalpinioideae</taxon>
        <taxon>Cassia clade</taxon>
        <taxon>Senna</taxon>
    </lineage>
</organism>
<evidence type="ECO:0000313" key="3">
    <source>
        <dbReference type="Proteomes" id="UP000634136"/>
    </source>
</evidence>
<dbReference type="Proteomes" id="UP000634136">
    <property type="component" value="Unassembled WGS sequence"/>
</dbReference>
<gene>
    <name evidence="2" type="ORF">G2W53_006623</name>
</gene>
<keyword evidence="3" id="KW-1185">Reference proteome</keyword>
<evidence type="ECO:0000313" key="2">
    <source>
        <dbReference type="EMBL" id="KAF7838141.1"/>
    </source>
</evidence>
<feature type="region of interest" description="Disordered" evidence="1">
    <location>
        <begin position="1"/>
        <end position="21"/>
    </location>
</feature>
<sequence length="43" mass="5119">MAMTHDPSSPLKKNKSNPINLYYPRNRTRTIKITDYEQDAFVY</sequence>
<dbReference type="AlphaFoldDB" id="A0A835CE62"/>
<protein>
    <submittedName>
        <fullName evidence="2">Uncharacterized protein</fullName>
    </submittedName>
</protein>
<dbReference type="EMBL" id="JAAIUW010000003">
    <property type="protein sequence ID" value="KAF7838141.1"/>
    <property type="molecule type" value="Genomic_DNA"/>
</dbReference>
<reference evidence="2" key="1">
    <citation type="submission" date="2020-09" db="EMBL/GenBank/DDBJ databases">
        <title>Genome-Enabled Discovery of Anthraquinone Biosynthesis in Senna tora.</title>
        <authorList>
            <person name="Kang S.-H."/>
            <person name="Pandey R.P."/>
            <person name="Lee C.-M."/>
            <person name="Sim J.-S."/>
            <person name="Jeong J.-T."/>
            <person name="Choi B.-S."/>
            <person name="Jung M."/>
            <person name="Ginzburg D."/>
            <person name="Zhao K."/>
            <person name="Won S.Y."/>
            <person name="Oh T.-J."/>
            <person name="Yu Y."/>
            <person name="Kim N.-H."/>
            <person name="Lee O.R."/>
            <person name="Lee T.-H."/>
            <person name="Bashyal P."/>
            <person name="Kim T.-S."/>
            <person name="Lee W.-H."/>
            <person name="Kawkins C."/>
            <person name="Kim C.-K."/>
            <person name="Kim J.S."/>
            <person name="Ahn B.O."/>
            <person name="Rhee S.Y."/>
            <person name="Sohng J.K."/>
        </authorList>
    </citation>
    <scope>NUCLEOTIDE SEQUENCE</scope>
    <source>
        <tissue evidence="2">Leaf</tissue>
    </source>
</reference>
<comment type="caution">
    <text evidence="2">The sequence shown here is derived from an EMBL/GenBank/DDBJ whole genome shotgun (WGS) entry which is preliminary data.</text>
</comment>
<evidence type="ECO:0000256" key="1">
    <source>
        <dbReference type="SAM" id="MobiDB-lite"/>
    </source>
</evidence>
<accession>A0A835CE62</accession>
<proteinExistence type="predicted"/>
<name>A0A835CE62_9FABA</name>